<organism evidence="1 2">
    <name type="scientific">Clostridium neonatale</name>
    <dbReference type="NCBI Taxonomy" id="137838"/>
    <lineage>
        <taxon>Bacteria</taxon>
        <taxon>Bacillati</taxon>
        <taxon>Bacillota</taxon>
        <taxon>Clostridia</taxon>
        <taxon>Eubacteriales</taxon>
        <taxon>Clostridiaceae</taxon>
        <taxon>Clostridium</taxon>
    </lineage>
</organism>
<dbReference type="EMBL" id="CAMTCP010000050">
    <property type="protein sequence ID" value="CAI3543913.1"/>
    <property type="molecule type" value="Genomic_DNA"/>
</dbReference>
<protein>
    <submittedName>
        <fullName evidence="1">Uncharacterized protein</fullName>
    </submittedName>
</protein>
<dbReference type="Proteomes" id="UP001189143">
    <property type="component" value="Unassembled WGS sequence"/>
</dbReference>
<reference evidence="1" key="1">
    <citation type="submission" date="2022-10" db="EMBL/GenBank/DDBJ databases">
        <authorList>
            <person name="Aires J."/>
            <person name="Mesa V."/>
        </authorList>
    </citation>
    <scope>NUCLEOTIDE SEQUENCE</scope>
    <source>
        <strain evidence="1">Clostridium neonatale JD116</strain>
    </source>
</reference>
<gene>
    <name evidence="1" type="ORF">CNEO2_1450007</name>
</gene>
<dbReference type="RefSeq" id="WP_317051667.1">
    <property type="nucleotide sequence ID" value="NZ_CAMRXC010000043.1"/>
</dbReference>
<proteinExistence type="predicted"/>
<sequence length="172" mass="20458">MIIINKSEFLEYLEYLKSLFEIKIPEDTEVINAWYKPFENTNLIIAKSMADMYLQNEQGRFKLAKLLEYKSRAMAGKTYFEDKERECEYCGNTGYIQVEIPYRDTYTITCKRCICPIGSSIPEYVRRVTADELRNLDPNGRIIRRWDLHKYNDNTFESTSNSLMQTIENIRR</sequence>
<evidence type="ECO:0000313" key="2">
    <source>
        <dbReference type="Proteomes" id="UP001189143"/>
    </source>
</evidence>
<evidence type="ECO:0000313" key="1">
    <source>
        <dbReference type="EMBL" id="CAI3543913.1"/>
    </source>
</evidence>
<accession>A0AAD1YBC9</accession>
<name>A0AAD1YBC9_9CLOT</name>
<dbReference type="AlphaFoldDB" id="A0AAD1YBC9"/>
<comment type="caution">
    <text evidence="1">The sequence shown here is derived from an EMBL/GenBank/DDBJ whole genome shotgun (WGS) entry which is preliminary data.</text>
</comment>